<protein>
    <submittedName>
        <fullName evidence="1">Uncharacterized protein</fullName>
    </submittedName>
</protein>
<evidence type="ECO:0000313" key="1">
    <source>
        <dbReference type="EMBL" id="NIH58483.1"/>
    </source>
</evidence>
<dbReference type="Proteomes" id="UP000749311">
    <property type="component" value="Unassembled WGS sequence"/>
</dbReference>
<dbReference type="RefSeq" id="WP_167171016.1">
    <property type="nucleotide sequence ID" value="NZ_BAAAOO010000001.1"/>
</dbReference>
<sequence length="82" mass="8963">MSAETKQALHDAIEAHIADENGERAIVGAYVVLADNTDFDDIDHGNNLVFAVSDGNRFAVRGLVEAYHDIIASDWAYDDPDD</sequence>
<gene>
    <name evidence="1" type="ORF">FB473_003178</name>
</gene>
<comment type="caution">
    <text evidence="1">The sequence shown here is derived from an EMBL/GenBank/DDBJ whole genome shotgun (WGS) entry which is preliminary data.</text>
</comment>
<accession>A0ABX0SJC5</accession>
<reference evidence="1 2" key="1">
    <citation type="submission" date="2020-02" db="EMBL/GenBank/DDBJ databases">
        <title>Sequencing the genomes of 1000 actinobacteria strains.</title>
        <authorList>
            <person name="Klenk H.-P."/>
        </authorList>
    </citation>
    <scope>NUCLEOTIDE SEQUENCE [LARGE SCALE GENOMIC DNA]</scope>
    <source>
        <strain evidence="1 2">DSM 19609</strain>
    </source>
</reference>
<keyword evidence="2" id="KW-1185">Reference proteome</keyword>
<name>A0ABX0SJC5_9ACTN</name>
<dbReference type="EMBL" id="JAAMOZ010000003">
    <property type="protein sequence ID" value="NIH58483.1"/>
    <property type="molecule type" value="Genomic_DNA"/>
</dbReference>
<organism evidence="1 2">
    <name type="scientific">Brooklawnia cerclae</name>
    <dbReference type="NCBI Taxonomy" id="349934"/>
    <lineage>
        <taxon>Bacteria</taxon>
        <taxon>Bacillati</taxon>
        <taxon>Actinomycetota</taxon>
        <taxon>Actinomycetes</taxon>
        <taxon>Propionibacteriales</taxon>
        <taxon>Propionibacteriaceae</taxon>
        <taxon>Brooklawnia</taxon>
    </lineage>
</organism>
<evidence type="ECO:0000313" key="2">
    <source>
        <dbReference type="Proteomes" id="UP000749311"/>
    </source>
</evidence>
<proteinExistence type="predicted"/>